<feature type="region of interest" description="Disordered" evidence="4">
    <location>
        <begin position="21"/>
        <end position="52"/>
    </location>
</feature>
<evidence type="ECO:0000313" key="6">
    <source>
        <dbReference type="EMBL" id="TXX65643.1"/>
    </source>
</evidence>
<dbReference type="InterPro" id="IPR001444">
    <property type="entry name" value="Flag_bb_rod_N"/>
</dbReference>
<dbReference type="PANTHER" id="PTHR30033">
    <property type="entry name" value="FLAGELLAR HOOK-ASSOCIATED PROTEIN 1"/>
    <property type="match status" value="1"/>
</dbReference>
<dbReference type="AlphaFoldDB" id="A0ABD7SLP1"/>
<name>A0ABD7SLP1_VIBCL</name>
<dbReference type="RefSeq" id="WP_148522112.1">
    <property type="nucleotide sequence ID" value="NZ_VSIJ01000033.1"/>
</dbReference>
<organism evidence="6 7">
    <name type="scientific">Vibrio cholerae</name>
    <dbReference type="NCBI Taxonomy" id="666"/>
    <lineage>
        <taxon>Bacteria</taxon>
        <taxon>Pseudomonadati</taxon>
        <taxon>Pseudomonadota</taxon>
        <taxon>Gammaproteobacteria</taxon>
        <taxon>Vibrionales</taxon>
        <taxon>Vibrionaceae</taxon>
        <taxon>Vibrio</taxon>
    </lineage>
</organism>
<dbReference type="PANTHER" id="PTHR30033:SF1">
    <property type="entry name" value="FLAGELLAR HOOK-ASSOCIATED PROTEIN 1"/>
    <property type="match status" value="1"/>
</dbReference>
<gene>
    <name evidence="6" type="ORF">FXF03_11710</name>
</gene>
<proteinExistence type="inferred from homology"/>
<dbReference type="Proteomes" id="UP000323819">
    <property type="component" value="Unassembled WGS sequence"/>
</dbReference>
<reference evidence="6 7" key="1">
    <citation type="submission" date="2019-06" db="EMBL/GenBank/DDBJ databases">
        <title>Vibrio cholerae phylogeny based on whole-genome sequencing reveals genetic diversity and population strucutre.</title>
        <authorList>
            <person name="Zhiqiu Y."/>
            <person name="Bin L."/>
            <person name="Lingyan J."/>
        </authorList>
    </citation>
    <scope>NUCLEOTIDE SEQUENCE [LARGE SCALE GENOMIC DNA]</scope>
    <source>
        <strain evidence="6 7">N2814</strain>
    </source>
</reference>
<evidence type="ECO:0000256" key="3">
    <source>
        <dbReference type="ARBA" id="ARBA00023143"/>
    </source>
</evidence>
<evidence type="ECO:0000256" key="4">
    <source>
        <dbReference type="SAM" id="MobiDB-lite"/>
    </source>
</evidence>
<comment type="similarity">
    <text evidence="2">Belongs to the flagella basal body rod proteins family.</text>
</comment>
<evidence type="ECO:0000313" key="7">
    <source>
        <dbReference type="Proteomes" id="UP000323819"/>
    </source>
</evidence>
<comment type="caution">
    <text evidence="6">The sequence shown here is derived from an EMBL/GenBank/DDBJ whole genome shotgun (WGS) entry which is preliminary data.</text>
</comment>
<evidence type="ECO:0000256" key="2">
    <source>
        <dbReference type="ARBA" id="ARBA00009677"/>
    </source>
</evidence>
<evidence type="ECO:0000259" key="5">
    <source>
        <dbReference type="Pfam" id="PF00460"/>
    </source>
</evidence>
<dbReference type="EMBL" id="VSIJ01000033">
    <property type="protein sequence ID" value="TXX65643.1"/>
    <property type="molecule type" value="Genomic_DNA"/>
</dbReference>
<accession>A0ABD7SLP1</accession>
<protein>
    <recommendedName>
        <fullName evidence="5">Flagellar basal body rod protein N-terminal domain-containing protein</fullName>
    </recommendedName>
</protein>
<dbReference type="Pfam" id="PF00460">
    <property type="entry name" value="Flg_bb_rod"/>
    <property type="match status" value="1"/>
</dbReference>
<comment type="subcellular location">
    <subcellularLocation>
        <location evidence="1">Bacterial flagellum</location>
    </subcellularLocation>
</comment>
<evidence type="ECO:0000256" key="1">
    <source>
        <dbReference type="ARBA" id="ARBA00004365"/>
    </source>
</evidence>
<dbReference type="InterPro" id="IPR002371">
    <property type="entry name" value="FlgK"/>
</dbReference>
<feature type="domain" description="Flagellar basal body rod protein N-terminal" evidence="5">
    <location>
        <begin position="15"/>
        <end position="35"/>
    </location>
</feature>
<keyword evidence="3" id="KW-0975">Bacterial flagellum</keyword>
<feature type="non-terminal residue" evidence="6">
    <location>
        <position position="52"/>
    </location>
</feature>
<dbReference type="GO" id="GO:0009288">
    <property type="term" value="C:bacterial-type flagellum"/>
    <property type="evidence" value="ECO:0007669"/>
    <property type="project" value="UniProtKB-SubCell"/>
</dbReference>
<sequence>MASDLLNVGTQSVLTAQRQLNTTGHNISNVNTEGYSRQSVIQGTNAPRQYGG</sequence>